<gene>
    <name evidence="1" type="ORF">LCGC14_2947590</name>
</gene>
<feature type="non-terminal residue" evidence="1">
    <location>
        <position position="1"/>
    </location>
</feature>
<comment type="caution">
    <text evidence="1">The sequence shown here is derived from an EMBL/GenBank/DDBJ whole genome shotgun (WGS) entry which is preliminary data.</text>
</comment>
<proteinExistence type="predicted"/>
<evidence type="ECO:0000313" key="1">
    <source>
        <dbReference type="EMBL" id="KKK68088.1"/>
    </source>
</evidence>
<organism evidence="1">
    <name type="scientific">marine sediment metagenome</name>
    <dbReference type="NCBI Taxonomy" id="412755"/>
    <lineage>
        <taxon>unclassified sequences</taxon>
        <taxon>metagenomes</taxon>
        <taxon>ecological metagenomes</taxon>
    </lineage>
</organism>
<name>A0A0F8XGR7_9ZZZZ</name>
<dbReference type="EMBL" id="LAZR01059298">
    <property type="protein sequence ID" value="KKK68088.1"/>
    <property type="molecule type" value="Genomic_DNA"/>
</dbReference>
<accession>A0A0F8XGR7</accession>
<protein>
    <submittedName>
        <fullName evidence="1">Uncharacterized protein</fullName>
    </submittedName>
</protein>
<sequence length="41" mass="4551">ELATDTLITNREKHKAAEGQRVWVQVTAEVIINRTYGAPNG</sequence>
<dbReference type="AlphaFoldDB" id="A0A0F8XGR7"/>
<reference evidence="1" key="1">
    <citation type="journal article" date="2015" name="Nature">
        <title>Complex archaea that bridge the gap between prokaryotes and eukaryotes.</title>
        <authorList>
            <person name="Spang A."/>
            <person name="Saw J.H."/>
            <person name="Jorgensen S.L."/>
            <person name="Zaremba-Niedzwiedzka K."/>
            <person name="Martijn J."/>
            <person name="Lind A.E."/>
            <person name="van Eijk R."/>
            <person name="Schleper C."/>
            <person name="Guy L."/>
            <person name="Ettema T.J."/>
        </authorList>
    </citation>
    <scope>NUCLEOTIDE SEQUENCE</scope>
</reference>